<keyword evidence="2" id="KW-1185">Reference proteome</keyword>
<reference evidence="1" key="1">
    <citation type="submission" date="2023-06" db="EMBL/GenBank/DDBJ databases">
        <title>Genome-scale phylogeny and comparative genomics of the fungal order Sordariales.</title>
        <authorList>
            <consortium name="Lawrence Berkeley National Laboratory"/>
            <person name="Hensen N."/>
            <person name="Bonometti L."/>
            <person name="Westerberg I."/>
            <person name="Brannstrom I.O."/>
            <person name="Guillou S."/>
            <person name="Cros-Aarteil S."/>
            <person name="Calhoun S."/>
            <person name="Haridas S."/>
            <person name="Kuo A."/>
            <person name="Mondo S."/>
            <person name="Pangilinan J."/>
            <person name="Riley R."/>
            <person name="Labutti K."/>
            <person name="Andreopoulos B."/>
            <person name="Lipzen A."/>
            <person name="Chen C."/>
            <person name="Yanf M."/>
            <person name="Daum C."/>
            <person name="Ng V."/>
            <person name="Clum A."/>
            <person name="Steindorff A."/>
            <person name="Ohm R."/>
            <person name="Martin F."/>
            <person name="Silar P."/>
            <person name="Natvig D."/>
            <person name="Lalanne C."/>
            <person name="Gautier V."/>
            <person name="Ament-Velasquez S.L."/>
            <person name="Kruys A."/>
            <person name="Hutchinson M.I."/>
            <person name="Powell A.J."/>
            <person name="Barry K."/>
            <person name="Miller A.N."/>
            <person name="Grigoriev I.V."/>
            <person name="Debuchy R."/>
            <person name="Gladieux P."/>
            <person name="Thoren M.H."/>
            <person name="Johannesson H."/>
        </authorList>
    </citation>
    <scope>NUCLEOTIDE SEQUENCE</scope>
    <source>
        <strain evidence="1">SMH4607-1</strain>
    </source>
</reference>
<organism evidence="1 2">
    <name type="scientific">Lasiosphaeris hirsuta</name>
    <dbReference type="NCBI Taxonomy" id="260670"/>
    <lineage>
        <taxon>Eukaryota</taxon>
        <taxon>Fungi</taxon>
        <taxon>Dikarya</taxon>
        <taxon>Ascomycota</taxon>
        <taxon>Pezizomycotina</taxon>
        <taxon>Sordariomycetes</taxon>
        <taxon>Sordariomycetidae</taxon>
        <taxon>Sordariales</taxon>
        <taxon>Lasiosphaeriaceae</taxon>
        <taxon>Lasiosphaeris</taxon>
    </lineage>
</organism>
<feature type="non-terminal residue" evidence="1">
    <location>
        <position position="1"/>
    </location>
</feature>
<accession>A0AA40E5K1</accession>
<dbReference type="EMBL" id="JAUKUA010000002">
    <property type="protein sequence ID" value="KAK0725857.1"/>
    <property type="molecule type" value="Genomic_DNA"/>
</dbReference>
<dbReference type="Proteomes" id="UP001172102">
    <property type="component" value="Unassembled WGS sequence"/>
</dbReference>
<gene>
    <name evidence="1" type="ORF">B0H67DRAFT_481515</name>
</gene>
<dbReference type="Gene3D" id="3.30.560.10">
    <property type="entry name" value="Glucose Oxidase, domain 3"/>
    <property type="match status" value="1"/>
</dbReference>
<protein>
    <submittedName>
        <fullName evidence="1">Uncharacterized protein</fullName>
    </submittedName>
</protein>
<name>A0AA40E5K1_9PEZI</name>
<sequence>DSPEKWDWQGIFPFFKKSVTVTEPDADVAAEYGYTWNKSAYGGTTPIYPSMPPFEWGDNNVPREAWKEMGVKVLTECAGGDKNGIC</sequence>
<dbReference type="AlphaFoldDB" id="A0AA40E5K1"/>
<evidence type="ECO:0000313" key="2">
    <source>
        <dbReference type="Proteomes" id="UP001172102"/>
    </source>
</evidence>
<comment type="caution">
    <text evidence="1">The sequence shown here is derived from an EMBL/GenBank/DDBJ whole genome shotgun (WGS) entry which is preliminary data.</text>
</comment>
<evidence type="ECO:0000313" key="1">
    <source>
        <dbReference type="EMBL" id="KAK0725857.1"/>
    </source>
</evidence>
<proteinExistence type="predicted"/>